<dbReference type="RefSeq" id="WP_380580866.1">
    <property type="nucleotide sequence ID" value="NZ_JBHSQJ010000021.1"/>
</dbReference>
<accession>A0ABW1FWR4</accession>
<gene>
    <name evidence="3" type="ORF">ACFP3V_06920</name>
</gene>
<dbReference type="Proteomes" id="UP001596174">
    <property type="component" value="Unassembled WGS sequence"/>
</dbReference>
<evidence type="ECO:0000256" key="2">
    <source>
        <dbReference type="SAM" id="Phobius"/>
    </source>
</evidence>
<feature type="transmembrane region" description="Helical" evidence="2">
    <location>
        <begin position="36"/>
        <end position="54"/>
    </location>
</feature>
<organism evidence="3 4">
    <name type="scientific">Streptacidiphilus monticola</name>
    <dbReference type="NCBI Taxonomy" id="2161674"/>
    <lineage>
        <taxon>Bacteria</taxon>
        <taxon>Bacillati</taxon>
        <taxon>Actinomycetota</taxon>
        <taxon>Actinomycetes</taxon>
        <taxon>Kitasatosporales</taxon>
        <taxon>Streptomycetaceae</taxon>
        <taxon>Streptacidiphilus</taxon>
    </lineage>
</organism>
<keyword evidence="2" id="KW-1133">Transmembrane helix</keyword>
<name>A0ABW1FWR4_9ACTN</name>
<keyword evidence="2" id="KW-0812">Transmembrane</keyword>
<feature type="transmembrane region" description="Helical" evidence="2">
    <location>
        <begin position="60"/>
        <end position="78"/>
    </location>
</feature>
<comment type="caution">
    <text evidence="3">The sequence shown here is derived from an EMBL/GenBank/DDBJ whole genome shotgun (WGS) entry which is preliminary data.</text>
</comment>
<dbReference type="EMBL" id="JBHSQJ010000021">
    <property type="protein sequence ID" value="MFC5906945.1"/>
    <property type="molecule type" value="Genomic_DNA"/>
</dbReference>
<evidence type="ECO:0000313" key="4">
    <source>
        <dbReference type="Proteomes" id="UP001596174"/>
    </source>
</evidence>
<dbReference type="InterPro" id="IPR021385">
    <property type="entry name" value="DUF3017"/>
</dbReference>
<keyword evidence="2" id="KW-0472">Membrane</keyword>
<sequence length="126" mass="13114">MARASRRPPVETTGTFRPEGGHAAAGPGKPLTVRQWPITVVLTVVGVGLLATVFGAWRAGLVTVGCGLLLGGLLRALLPEVGMLAVRSRFTDVLVLGFLGGIIVLLTLSALPDPVLRLPFHLHGGH</sequence>
<evidence type="ECO:0000313" key="3">
    <source>
        <dbReference type="EMBL" id="MFC5906945.1"/>
    </source>
</evidence>
<reference evidence="4" key="1">
    <citation type="journal article" date="2019" name="Int. J. Syst. Evol. Microbiol.">
        <title>The Global Catalogue of Microorganisms (GCM) 10K type strain sequencing project: providing services to taxonomists for standard genome sequencing and annotation.</title>
        <authorList>
            <consortium name="The Broad Institute Genomics Platform"/>
            <consortium name="The Broad Institute Genome Sequencing Center for Infectious Disease"/>
            <person name="Wu L."/>
            <person name="Ma J."/>
        </authorList>
    </citation>
    <scope>NUCLEOTIDE SEQUENCE [LARGE SCALE GENOMIC DNA]</scope>
    <source>
        <strain evidence="4">JCM 4816</strain>
    </source>
</reference>
<dbReference type="Pfam" id="PF11222">
    <property type="entry name" value="DUF3017"/>
    <property type="match status" value="1"/>
</dbReference>
<proteinExistence type="predicted"/>
<feature type="region of interest" description="Disordered" evidence="1">
    <location>
        <begin position="1"/>
        <end position="30"/>
    </location>
</feature>
<evidence type="ECO:0000256" key="1">
    <source>
        <dbReference type="SAM" id="MobiDB-lite"/>
    </source>
</evidence>
<feature type="transmembrane region" description="Helical" evidence="2">
    <location>
        <begin position="90"/>
        <end position="111"/>
    </location>
</feature>
<keyword evidence="4" id="KW-1185">Reference proteome</keyword>
<protein>
    <submittedName>
        <fullName evidence="3">DUF3017 domain-containing protein</fullName>
    </submittedName>
</protein>